<dbReference type="Proteomes" id="UP001150001">
    <property type="component" value="Unassembled WGS sequence"/>
</dbReference>
<proteinExistence type="predicted"/>
<name>A0ABT5GQZ9_9VIBR</name>
<comment type="caution">
    <text evidence="1">The sequence shown here is derived from an EMBL/GenBank/DDBJ whole genome shotgun (WGS) entry which is preliminary data.</text>
</comment>
<protein>
    <submittedName>
        <fullName evidence="1">Uncharacterized protein</fullName>
    </submittedName>
</protein>
<evidence type="ECO:0000313" key="2">
    <source>
        <dbReference type="Proteomes" id="UP001150001"/>
    </source>
</evidence>
<accession>A0ABT5GQZ9</accession>
<gene>
    <name evidence="1" type="ORF">OPW20_06430</name>
</gene>
<dbReference type="EMBL" id="JAPFIT010000011">
    <property type="protein sequence ID" value="MDC5739695.1"/>
    <property type="molecule type" value="Genomic_DNA"/>
</dbReference>
<evidence type="ECO:0000313" key="1">
    <source>
        <dbReference type="EMBL" id="MDC5739695.1"/>
    </source>
</evidence>
<reference evidence="1" key="1">
    <citation type="submission" date="2022-11" db="EMBL/GenBank/DDBJ databases">
        <title>Role of the vibriolysin VemA secreted by the emergent pathogen Vibrio europaeus in the colonization of Manila clam mucus.</title>
        <authorList>
            <person name="Martinez C."/>
            <person name="Rodriguez S."/>
            <person name="Vences A."/>
            <person name="Barja J.L."/>
            <person name="Toranzo A.E."/>
            <person name="Dubert J."/>
        </authorList>
    </citation>
    <scope>NUCLEOTIDE SEQUENCE</scope>
    <source>
        <strain evidence="1">3454</strain>
    </source>
</reference>
<organism evidence="1 2">
    <name type="scientific">Vibrio europaeus</name>
    <dbReference type="NCBI Taxonomy" id="300876"/>
    <lineage>
        <taxon>Bacteria</taxon>
        <taxon>Pseudomonadati</taxon>
        <taxon>Pseudomonadota</taxon>
        <taxon>Gammaproteobacteria</taxon>
        <taxon>Vibrionales</taxon>
        <taxon>Vibrionaceae</taxon>
        <taxon>Vibrio</taxon>
        <taxon>Vibrio oreintalis group</taxon>
    </lineage>
</organism>
<keyword evidence="2" id="KW-1185">Reference proteome</keyword>
<sequence length="58" mass="6503">MTNQLPVKVVENIGVDCFSRCPYCNTKVIENAVVVKHLETKQLSVAHQECVEEKALDT</sequence>
<dbReference type="RefSeq" id="WP_272237256.1">
    <property type="nucleotide sequence ID" value="NZ_JAPFIQ010000024.1"/>
</dbReference>